<dbReference type="InterPro" id="IPR035940">
    <property type="entry name" value="CAP_sf"/>
</dbReference>
<sequence length="187" mass="20940">MEGRGGSAIPGAEESHFERDFLSSHNVYRKRHGAAPLQFNRDLCQSAQQWADHLLSIRTLKHSSTEHGENLYYKYSSNEPVDSWYNEINNYDFARPGFRSDTGHFTQVVWKDSKEVGVGVATDGNGLFFVVGQYNPAGNITNHGYFDKNVLPAGAAAFAYNQTDNITDQITTQDLQTMENGGRRKQG</sequence>
<evidence type="ECO:0000313" key="2">
    <source>
        <dbReference type="Ensembl" id="ENSLLEP00000048383.1"/>
    </source>
</evidence>
<dbReference type="InterPro" id="IPR018244">
    <property type="entry name" value="Allrgn_V5/Tpx1_CS"/>
</dbReference>
<dbReference type="InterPro" id="IPR014044">
    <property type="entry name" value="CAP_dom"/>
</dbReference>
<reference evidence="2" key="2">
    <citation type="submission" date="2025-09" db="UniProtKB">
        <authorList>
            <consortium name="Ensembl"/>
        </authorList>
    </citation>
    <scope>IDENTIFICATION</scope>
</reference>
<dbReference type="AlphaFoldDB" id="A0A8C5R6L8"/>
<dbReference type="InterPro" id="IPR034113">
    <property type="entry name" value="SCP_GAPR1-like"/>
</dbReference>
<protein>
    <recommendedName>
        <fullName evidence="1">SCP domain-containing protein</fullName>
    </recommendedName>
</protein>
<organism evidence="2 3">
    <name type="scientific">Leptobrachium leishanense</name>
    <name type="common">Leishan spiny toad</name>
    <dbReference type="NCBI Taxonomy" id="445787"/>
    <lineage>
        <taxon>Eukaryota</taxon>
        <taxon>Metazoa</taxon>
        <taxon>Chordata</taxon>
        <taxon>Craniata</taxon>
        <taxon>Vertebrata</taxon>
        <taxon>Euteleostomi</taxon>
        <taxon>Amphibia</taxon>
        <taxon>Batrachia</taxon>
        <taxon>Anura</taxon>
        <taxon>Pelobatoidea</taxon>
        <taxon>Megophryidae</taxon>
        <taxon>Leptobrachium</taxon>
    </lineage>
</organism>
<name>A0A8C5R6L8_9ANUR</name>
<reference evidence="2" key="1">
    <citation type="submission" date="2025-08" db="UniProtKB">
        <authorList>
            <consortium name="Ensembl"/>
        </authorList>
    </citation>
    <scope>IDENTIFICATION</scope>
</reference>
<dbReference type="OrthoDB" id="337038at2759"/>
<dbReference type="SMART" id="SM00198">
    <property type="entry name" value="SCP"/>
    <property type="match status" value="1"/>
</dbReference>
<dbReference type="GO" id="GO:0005576">
    <property type="term" value="C:extracellular region"/>
    <property type="evidence" value="ECO:0007669"/>
    <property type="project" value="InterPro"/>
</dbReference>
<keyword evidence="3" id="KW-1185">Reference proteome</keyword>
<dbReference type="Gene3D" id="3.40.33.10">
    <property type="entry name" value="CAP"/>
    <property type="match status" value="1"/>
</dbReference>
<dbReference type="Proteomes" id="UP000694569">
    <property type="component" value="Unplaced"/>
</dbReference>
<feature type="domain" description="SCP" evidence="1">
    <location>
        <begin position="16"/>
        <end position="142"/>
    </location>
</feature>
<accession>A0A8C5R6L8</accession>
<dbReference type="PANTHER" id="PTHR10334">
    <property type="entry name" value="CYSTEINE-RICH SECRETORY PROTEIN-RELATED"/>
    <property type="match status" value="1"/>
</dbReference>
<dbReference type="Ensembl" id="ENSLLET00000050272.1">
    <property type="protein sequence ID" value="ENSLLEP00000048383.1"/>
    <property type="gene ID" value="ENSLLEG00000030502.1"/>
</dbReference>
<dbReference type="PROSITE" id="PS01009">
    <property type="entry name" value="CRISP_1"/>
    <property type="match status" value="1"/>
</dbReference>
<dbReference type="Pfam" id="PF00188">
    <property type="entry name" value="CAP"/>
    <property type="match status" value="1"/>
</dbReference>
<dbReference type="CDD" id="cd05382">
    <property type="entry name" value="CAP_GAPR1-like"/>
    <property type="match status" value="1"/>
</dbReference>
<dbReference type="SUPFAM" id="SSF55797">
    <property type="entry name" value="PR-1-like"/>
    <property type="match status" value="1"/>
</dbReference>
<dbReference type="GeneTree" id="ENSGT00390000020276"/>
<dbReference type="InterPro" id="IPR001283">
    <property type="entry name" value="CRISP-related"/>
</dbReference>
<dbReference type="FunFam" id="3.40.33.10:FF:000002">
    <property type="entry name" value="Golgi-associated plant pathogenesis-related protein 1"/>
    <property type="match status" value="1"/>
</dbReference>
<evidence type="ECO:0000313" key="3">
    <source>
        <dbReference type="Proteomes" id="UP000694569"/>
    </source>
</evidence>
<proteinExistence type="predicted"/>
<dbReference type="PRINTS" id="PR00837">
    <property type="entry name" value="V5TPXLIKE"/>
</dbReference>
<evidence type="ECO:0000259" key="1">
    <source>
        <dbReference type="SMART" id="SM00198"/>
    </source>
</evidence>